<dbReference type="AlphaFoldDB" id="A0A371BEH6"/>
<feature type="transmembrane region" description="Helical" evidence="1">
    <location>
        <begin position="254"/>
        <end position="273"/>
    </location>
</feature>
<feature type="transmembrane region" description="Helical" evidence="1">
    <location>
        <begin position="302"/>
        <end position="319"/>
    </location>
</feature>
<keyword evidence="1" id="KW-1133">Transmembrane helix</keyword>
<evidence type="ECO:0008006" key="4">
    <source>
        <dbReference type="Google" id="ProtNLM"/>
    </source>
</evidence>
<feature type="transmembrane region" description="Helical" evidence="1">
    <location>
        <begin position="331"/>
        <end position="353"/>
    </location>
</feature>
<dbReference type="EMBL" id="QRGO01000001">
    <property type="protein sequence ID" value="RDV05813.1"/>
    <property type="molecule type" value="Genomic_DNA"/>
</dbReference>
<accession>A0A371BEH6</accession>
<keyword evidence="1" id="KW-0472">Membrane</keyword>
<dbReference type="Proteomes" id="UP000263993">
    <property type="component" value="Unassembled WGS sequence"/>
</dbReference>
<reference evidence="3" key="1">
    <citation type="submission" date="2018-08" db="EMBL/GenBank/DDBJ databases">
        <authorList>
            <person name="Kim S.-J."/>
            <person name="Jung G.-Y."/>
        </authorList>
    </citation>
    <scope>NUCLEOTIDE SEQUENCE [LARGE SCALE GENOMIC DNA]</scope>
    <source>
        <strain evidence="3">GY_H</strain>
    </source>
</reference>
<proteinExistence type="predicted"/>
<comment type="caution">
    <text evidence="2">The sequence shown here is derived from an EMBL/GenBank/DDBJ whole genome shotgun (WGS) entry which is preliminary data.</text>
</comment>
<keyword evidence="3" id="KW-1185">Reference proteome</keyword>
<gene>
    <name evidence="2" type="ORF">DXH78_09910</name>
</gene>
<feature type="transmembrane region" description="Helical" evidence="1">
    <location>
        <begin position="116"/>
        <end position="133"/>
    </location>
</feature>
<evidence type="ECO:0000313" key="3">
    <source>
        <dbReference type="Proteomes" id="UP000263993"/>
    </source>
</evidence>
<sequence>MRAVPASVAWPVAVASLMYVMLLALGGKLLNDADTYWQIALGDWMIANRAVPHVDVYSWTMAGEPWISSQWLAQVIFAAVYNAVGWSGVVAISALAIASAFGLLAYHLMRHLAPMPALVLTVAAFVLAAPHMLARPHALALPVMVLWVAGLVRAADEKRAPSFWLLPLIALWANLHGGFTFGLFLIAPVALEALINAKAQERMRVVLRWALFGVAALAAACITPYGPESILVTRRILGLGPALALIGEWQPENFARLGGLEICLLAAIGFLLYRRITLPPVRILVVLGLVHMALSQSRSGEMLGLVAPLFLAAPLAPQLGGRAAGDAKPLYTAAAAALVLFAAVMSVVLPLSLRYSPRAEVSPAGAAAAVKASGRTHLLNSYDFGGYLIAQGVKPFIDGRTELYGADFFLRHDAAVNLKNVSVFYDLMRARDIDVTLLAPSTPAVGLLDRMPGWTRVYADDTAVVHVRTDAAR</sequence>
<feature type="transmembrane region" description="Helical" evidence="1">
    <location>
        <begin position="206"/>
        <end position="226"/>
    </location>
</feature>
<name>A0A371BEH6_9BRAD</name>
<feature type="transmembrane region" description="Helical" evidence="1">
    <location>
        <begin position="163"/>
        <end position="186"/>
    </location>
</feature>
<evidence type="ECO:0000313" key="2">
    <source>
        <dbReference type="EMBL" id="RDV05813.1"/>
    </source>
</evidence>
<protein>
    <recommendedName>
        <fullName evidence="4">Dolichyl-phosphate-mannose-protein mannosyltransferase</fullName>
    </recommendedName>
</protein>
<dbReference type="OrthoDB" id="9786218at2"/>
<organism evidence="2 3">
    <name type="scientific">Undibacter mobilis</name>
    <dbReference type="NCBI Taxonomy" id="2292256"/>
    <lineage>
        <taxon>Bacteria</taxon>
        <taxon>Pseudomonadati</taxon>
        <taxon>Pseudomonadota</taxon>
        <taxon>Alphaproteobacteria</taxon>
        <taxon>Hyphomicrobiales</taxon>
        <taxon>Nitrobacteraceae</taxon>
        <taxon>Undibacter</taxon>
    </lineage>
</organism>
<feature type="transmembrane region" description="Helical" evidence="1">
    <location>
        <begin position="71"/>
        <end position="104"/>
    </location>
</feature>
<evidence type="ECO:0000256" key="1">
    <source>
        <dbReference type="SAM" id="Phobius"/>
    </source>
</evidence>
<keyword evidence="1" id="KW-0812">Transmembrane</keyword>
<feature type="transmembrane region" description="Helical" evidence="1">
    <location>
        <begin position="7"/>
        <end position="27"/>
    </location>
</feature>